<organism evidence="2 3">
    <name type="scientific">Metapseudomonas otitidis</name>
    <dbReference type="NCBI Taxonomy" id="319939"/>
    <lineage>
        <taxon>Bacteria</taxon>
        <taxon>Pseudomonadati</taxon>
        <taxon>Pseudomonadota</taxon>
        <taxon>Gammaproteobacteria</taxon>
        <taxon>Pseudomonadales</taxon>
        <taxon>Pseudomonadaceae</taxon>
        <taxon>Metapseudomonas</taxon>
    </lineage>
</organism>
<evidence type="ECO:0000313" key="2">
    <source>
        <dbReference type="EMBL" id="MDV3439245.1"/>
    </source>
</evidence>
<gene>
    <name evidence="2" type="ORF">R0G64_07360</name>
</gene>
<name>A0ABU3XMS3_9GAMM</name>
<evidence type="ECO:0000256" key="1">
    <source>
        <dbReference type="SAM" id="Phobius"/>
    </source>
</evidence>
<keyword evidence="1" id="KW-1133">Transmembrane helix</keyword>
<protein>
    <recommendedName>
        <fullName evidence="4">Zinc ribbon domain-containing protein</fullName>
    </recommendedName>
</protein>
<feature type="transmembrane region" description="Helical" evidence="1">
    <location>
        <begin position="23"/>
        <end position="49"/>
    </location>
</feature>
<keyword evidence="1" id="KW-0472">Membrane</keyword>
<evidence type="ECO:0000313" key="3">
    <source>
        <dbReference type="Proteomes" id="UP001273935"/>
    </source>
</evidence>
<dbReference type="EMBL" id="JAWJUL010000020">
    <property type="protein sequence ID" value="MDV3439245.1"/>
    <property type="molecule type" value="Genomic_DNA"/>
</dbReference>
<reference evidence="2 3" key="1">
    <citation type="submission" date="2023-10" db="EMBL/GenBank/DDBJ databases">
        <title>Pseudomonas otitidis isolated from a paediatric patient with cystic fibrosis in Chile.</title>
        <authorList>
            <person name="Amsteins-Romero L."/>
            <person name="Opazo-Capurro A."/>
            <person name="Matus-Kohler M."/>
            <person name="Gonzalez-Rocha G."/>
        </authorList>
    </citation>
    <scope>NUCLEOTIDE SEQUENCE [LARGE SCALE GENOMIC DNA]</scope>
    <source>
        <strain evidence="2 3">P-714</strain>
    </source>
</reference>
<proteinExistence type="predicted"/>
<dbReference type="RefSeq" id="WP_279813990.1">
    <property type="nucleotide sequence ID" value="NZ_JAOBYY010000021.1"/>
</dbReference>
<comment type="caution">
    <text evidence="2">The sequence shown here is derived from an EMBL/GenBank/DDBJ whole genome shotgun (WGS) entry which is preliminary data.</text>
</comment>
<dbReference type="Proteomes" id="UP001273935">
    <property type="component" value="Unassembled WGS sequence"/>
</dbReference>
<evidence type="ECO:0008006" key="4">
    <source>
        <dbReference type="Google" id="ProtNLM"/>
    </source>
</evidence>
<sequence length="176" mass="19744">MRFFVFWIARALAGCRLYFSGWLVVVLVVVNILCGGVVVLLGCGVRFYLFEVEGEVKRTAKLYQCYSCLRESTDPLNCTNCGAPIEELDLTNAMFIPPIGGYVVVEGFDQEALEVVRRIASEVANAFYHNFYISEVAGKLLVKCNDYSASLLIPRLEEELSSRKPSLLIYFEGKSE</sequence>
<keyword evidence="1" id="KW-0812">Transmembrane</keyword>
<keyword evidence="3" id="KW-1185">Reference proteome</keyword>
<accession>A0ABU3XMS3</accession>